<keyword evidence="2" id="KW-0812">Transmembrane</keyword>
<feature type="compositionally biased region" description="Basic and acidic residues" evidence="1">
    <location>
        <begin position="1"/>
        <end position="11"/>
    </location>
</feature>
<proteinExistence type="predicted"/>
<dbReference type="SUPFAM" id="SSF103473">
    <property type="entry name" value="MFS general substrate transporter"/>
    <property type="match status" value="1"/>
</dbReference>
<protein>
    <submittedName>
        <fullName evidence="3">Uncharacterized protein</fullName>
    </submittedName>
</protein>
<reference evidence="3" key="1">
    <citation type="submission" date="2021-01" db="EMBL/GenBank/DDBJ databases">
        <authorList>
            <person name="Corre E."/>
            <person name="Pelletier E."/>
            <person name="Niang G."/>
            <person name="Scheremetjew M."/>
            <person name="Finn R."/>
            <person name="Kale V."/>
            <person name="Holt S."/>
            <person name="Cochrane G."/>
            <person name="Meng A."/>
            <person name="Brown T."/>
            <person name="Cohen L."/>
        </authorList>
    </citation>
    <scope>NUCLEOTIDE SEQUENCE</scope>
    <source>
        <strain evidence="3">WS</strain>
    </source>
</reference>
<evidence type="ECO:0000256" key="2">
    <source>
        <dbReference type="SAM" id="Phobius"/>
    </source>
</evidence>
<dbReference type="EMBL" id="HBGD01000190">
    <property type="protein sequence ID" value="CAD9076923.1"/>
    <property type="molecule type" value="Transcribed_RNA"/>
</dbReference>
<evidence type="ECO:0000313" key="3">
    <source>
        <dbReference type="EMBL" id="CAD9076923.1"/>
    </source>
</evidence>
<feature type="transmembrane region" description="Helical" evidence="2">
    <location>
        <begin position="152"/>
        <end position="173"/>
    </location>
</feature>
<feature type="transmembrane region" description="Helical" evidence="2">
    <location>
        <begin position="73"/>
        <end position="102"/>
    </location>
</feature>
<name>A0A7S1KLP2_9EUKA</name>
<accession>A0A7S1KLP2</accession>
<gene>
    <name evidence="3" type="ORF">PCOS0759_LOCUS154</name>
</gene>
<feature type="transmembrane region" description="Helical" evidence="2">
    <location>
        <begin position="114"/>
        <end position="140"/>
    </location>
</feature>
<sequence length="185" mass="20625">MPDVRITHVEQRTAPAPTSHTKRDYEERALAMSVIMLIIGILTIFGSIAFAAWTYSNTPDDWDQSDDVGRMVVAIIVSAIYLLIILLAVVVGAIIIAWFSLWTSGKASDTQRTLYTLMLIGFVFMAILYFVNFLLGIALFVLDLVEEESVAIGFWGTLCGFIFVILFIMLTLAARKVCKVRSYGE</sequence>
<organism evidence="3">
    <name type="scientific">Percolomonas cosmopolitus</name>
    <dbReference type="NCBI Taxonomy" id="63605"/>
    <lineage>
        <taxon>Eukaryota</taxon>
        <taxon>Discoba</taxon>
        <taxon>Heterolobosea</taxon>
        <taxon>Tetramitia</taxon>
        <taxon>Eutetramitia</taxon>
        <taxon>Percolomonadidae</taxon>
        <taxon>Percolomonas</taxon>
    </lineage>
</organism>
<dbReference type="InterPro" id="IPR036259">
    <property type="entry name" value="MFS_trans_sf"/>
</dbReference>
<dbReference type="AlphaFoldDB" id="A0A7S1KLP2"/>
<feature type="region of interest" description="Disordered" evidence="1">
    <location>
        <begin position="1"/>
        <end position="21"/>
    </location>
</feature>
<evidence type="ECO:0000256" key="1">
    <source>
        <dbReference type="SAM" id="MobiDB-lite"/>
    </source>
</evidence>
<feature type="transmembrane region" description="Helical" evidence="2">
    <location>
        <begin position="29"/>
        <end position="53"/>
    </location>
</feature>
<keyword evidence="2" id="KW-1133">Transmembrane helix</keyword>
<keyword evidence="2" id="KW-0472">Membrane</keyword>